<dbReference type="SUPFAM" id="SSF56601">
    <property type="entry name" value="beta-lactamase/transpeptidase-like"/>
    <property type="match status" value="1"/>
</dbReference>
<feature type="signal peptide" evidence="1">
    <location>
        <begin position="1"/>
        <end position="24"/>
    </location>
</feature>
<dbReference type="EMBL" id="CP001778">
    <property type="protein sequence ID" value="ADD43055.1"/>
    <property type="molecule type" value="Genomic_DNA"/>
</dbReference>
<organism evidence="3 4">
    <name type="scientific">Stackebrandtia nassauensis (strain DSM 44728 / CIP 108903 / NRRL B-16338 / NBRC 102104 / LLR-40K-21)</name>
    <dbReference type="NCBI Taxonomy" id="446470"/>
    <lineage>
        <taxon>Bacteria</taxon>
        <taxon>Bacillati</taxon>
        <taxon>Actinomycetota</taxon>
        <taxon>Actinomycetes</taxon>
        <taxon>Glycomycetales</taxon>
        <taxon>Glycomycetaceae</taxon>
        <taxon>Stackebrandtia</taxon>
    </lineage>
</organism>
<dbReference type="Proteomes" id="UP000000844">
    <property type="component" value="Chromosome"/>
</dbReference>
<feature type="domain" description="Beta-lactamase-related" evidence="2">
    <location>
        <begin position="44"/>
        <end position="369"/>
    </location>
</feature>
<dbReference type="PANTHER" id="PTHR46825:SF7">
    <property type="entry name" value="D-ALANYL-D-ALANINE CARBOXYPEPTIDASE"/>
    <property type="match status" value="1"/>
</dbReference>
<dbReference type="InterPro" id="IPR001466">
    <property type="entry name" value="Beta-lactam-related"/>
</dbReference>
<dbReference type="Gene3D" id="3.40.710.10">
    <property type="entry name" value="DD-peptidase/beta-lactamase superfamily"/>
    <property type="match status" value="1"/>
</dbReference>
<dbReference type="OrthoDB" id="5177574at2"/>
<dbReference type="eggNOG" id="COG1680">
    <property type="taxonomic scope" value="Bacteria"/>
</dbReference>
<evidence type="ECO:0000313" key="3">
    <source>
        <dbReference type="EMBL" id="ADD43055.1"/>
    </source>
</evidence>
<dbReference type="PANTHER" id="PTHR46825">
    <property type="entry name" value="D-ALANYL-D-ALANINE-CARBOXYPEPTIDASE/ENDOPEPTIDASE AMPH"/>
    <property type="match status" value="1"/>
</dbReference>
<dbReference type="RefSeq" id="WP_013018626.1">
    <property type="nucleotide sequence ID" value="NC_013947.1"/>
</dbReference>
<proteinExistence type="predicted"/>
<evidence type="ECO:0000259" key="2">
    <source>
        <dbReference type="Pfam" id="PF00144"/>
    </source>
</evidence>
<gene>
    <name evidence="3" type="ordered locus">Snas_3391</name>
</gene>
<dbReference type="Pfam" id="PF00144">
    <property type="entry name" value="Beta-lactamase"/>
    <property type="match status" value="1"/>
</dbReference>
<protein>
    <submittedName>
        <fullName evidence="3">Beta-lactamase</fullName>
    </submittedName>
</protein>
<evidence type="ECO:0000313" key="4">
    <source>
        <dbReference type="Proteomes" id="UP000000844"/>
    </source>
</evidence>
<dbReference type="InterPro" id="IPR012338">
    <property type="entry name" value="Beta-lactam/transpept-like"/>
</dbReference>
<reference evidence="3 4" key="1">
    <citation type="journal article" date="2009" name="Stand. Genomic Sci.">
        <title>Complete genome sequence of Stackebrandtia nassauensis type strain (LLR-40K-21).</title>
        <authorList>
            <person name="Munk C."/>
            <person name="Lapidus A."/>
            <person name="Copeland A."/>
            <person name="Jando M."/>
            <person name="Mayilraj S."/>
            <person name="Glavina Del Rio T."/>
            <person name="Nolan M."/>
            <person name="Chen F."/>
            <person name="Lucas S."/>
            <person name="Tice H."/>
            <person name="Cheng J.F."/>
            <person name="Han C."/>
            <person name="Detter J.C."/>
            <person name="Bruce D."/>
            <person name="Goodwin L."/>
            <person name="Chain P."/>
            <person name="Pitluck S."/>
            <person name="Goker M."/>
            <person name="Ovchinikova G."/>
            <person name="Pati A."/>
            <person name="Ivanova N."/>
            <person name="Mavromatis K."/>
            <person name="Chen A."/>
            <person name="Palaniappan K."/>
            <person name="Land M."/>
            <person name="Hauser L."/>
            <person name="Chang Y.J."/>
            <person name="Jeffries C.D."/>
            <person name="Bristow J."/>
            <person name="Eisen J.A."/>
            <person name="Markowitz V."/>
            <person name="Hugenholtz P."/>
            <person name="Kyrpides N.C."/>
            <person name="Klenk H.P."/>
        </authorList>
    </citation>
    <scope>NUCLEOTIDE SEQUENCE [LARGE SCALE GENOMIC DNA]</scope>
    <source>
        <strain evidence="4">DSM 44728 / CIP 108903 / NRRL B-16338 / NBRC 102104 / LLR-40K-21</strain>
    </source>
</reference>
<evidence type="ECO:0000256" key="1">
    <source>
        <dbReference type="SAM" id="SignalP"/>
    </source>
</evidence>
<keyword evidence="4" id="KW-1185">Reference proteome</keyword>
<feature type="chain" id="PRO_5003048369" evidence="1">
    <location>
        <begin position="25"/>
        <end position="420"/>
    </location>
</feature>
<keyword evidence="1" id="KW-0732">Signal</keyword>
<dbReference type="KEGG" id="sna:Snas_3391"/>
<accession>D3PUP2</accession>
<sequence>MRKQVFIAAAVAAVLVTGSAVALADPFDAGSGSDKSTLNNDLLNQKIEALHEAGAPGVIAEVRDGDGVWEGSAGERVIGDNKKPDPTDRVRVASLTKSMIATVTLQLADEGEVDLDAPIDEYLPDVLRYEETITVRQLLNHTSGLRDYFVHIYGSLHNGDPSDVRTNRLNKYTPKEIIGMATEEPLLFEPGTKFSYANTGYTVIGLLIEKLTGKSIQDAVDERVLEPAGMNDSYLAKEGQLIVDGPHPNGYFDNGDGTEMIDVSDIDPSQFWSGVAAVSSPRDINRFYRAMSDGTLLTPERLAEARDLTPQSDKTYGLGLDSFKVPDNCAPVPSKAAYGHTGDGLGYITFSGSSPDGERQVTFAFTLGYELNPTVTEKLRKAWRGLFYAGLCDIDTDKPTVAKTLPDEDPLSLQATFRQT</sequence>
<dbReference type="HOGENOM" id="CLU_020027_2_3_11"/>
<dbReference type="AlphaFoldDB" id="D3PUP2"/>
<dbReference type="InterPro" id="IPR050491">
    <property type="entry name" value="AmpC-like"/>
</dbReference>
<name>D3PUP2_STANL</name>